<feature type="region of interest" description="Disordered" evidence="1">
    <location>
        <begin position="152"/>
        <end position="182"/>
    </location>
</feature>
<evidence type="ECO:0000313" key="3">
    <source>
        <dbReference type="EMBL" id="KAK6543670.1"/>
    </source>
</evidence>
<sequence length="762" mass="83912">MAGNIFSTILFVSLFSFPRLASPQITVSQSTTVIIYQTIYPTVTVYLSNTSCPILQWCNQATWATNTSSSASPISFSFENDLQDSQASTYSNANISTYYFGFSTTSQLVEVMGNVDLNTDTSQSVSLESIPSSSISSISTTSSSTSTTIFSTVSSIPKPTTSSSISSSLRVPNRLQSATKTTTSSHITPLLLRPHTHSPFLLQRQGLGDFVQYGPEGSIILGPAIPDALQDRSTPASFILHQHGYLTCGHDINDVVFLRQAKFTDANSYSESVNMSYYKVIHGPKSDVFSYDLTSEFILTDGLLGFTREGFDGDAFGWYIDGGDASAVRLYMASTEFPLPDSFSQVQLSKKKASNIPTNDQEEDFLATTNSQLITFDTEIFESPTEDLESTPTETEISEILDEVVSDSEPVETSEPTGTCDGRPNPTLVLDLVNWIYDFKLQGYCSSLLGYDTETTSTAEEKIKFTRAKTVTRTVEITETETLTTFTETITIESTTIYDANNGPQVKRRQDEVKILVTEEEAPITTAIDTPAQIMPFCPADIRAACSNALAFSSTFFPNEQTKPTKKPTITVFTTITNTETEIAEEATTTTLADVTEISYDGTGFLMPDSGAYRLWYLYWTGELADPALYLRLVASNATFTAEYRQSLGVYRVYTKYADGTLYYMSIRIPVGMSSIADYTVGLETLNDINSDENVVLLYFNFDWNSGYIWVNSSVTGTEKNTMFGCPMSFGKQLRSQVRLYAVGDESVPSDCMGWSNLMFAS</sequence>
<feature type="chain" id="PRO_5043339809" description="GLEYA adhesin domain-containing protein" evidence="2">
    <location>
        <begin position="24"/>
        <end position="762"/>
    </location>
</feature>
<organism evidence="3 4">
    <name type="scientific">Orbilia ellipsospora</name>
    <dbReference type="NCBI Taxonomy" id="2528407"/>
    <lineage>
        <taxon>Eukaryota</taxon>
        <taxon>Fungi</taxon>
        <taxon>Dikarya</taxon>
        <taxon>Ascomycota</taxon>
        <taxon>Pezizomycotina</taxon>
        <taxon>Orbiliomycetes</taxon>
        <taxon>Orbiliales</taxon>
        <taxon>Orbiliaceae</taxon>
        <taxon>Orbilia</taxon>
    </lineage>
</organism>
<accession>A0AAV9XNH0</accession>
<gene>
    <name evidence="3" type="ORF">TWF694_000408</name>
</gene>
<feature type="signal peptide" evidence="2">
    <location>
        <begin position="1"/>
        <end position="23"/>
    </location>
</feature>
<evidence type="ECO:0008006" key="5">
    <source>
        <dbReference type="Google" id="ProtNLM"/>
    </source>
</evidence>
<feature type="compositionally biased region" description="Low complexity" evidence="1">
    <location>
        <begin position="152"/>
        <end position="168"/>
    </location>
</feature>
<dbReference type="Proteomes" id="UP001365542">
    <property type="component" value="Unassembled WGS sequence"/>
</dbReference>
<proteinExistence type="predicted"/>
<dbReference type="EMBL" id="JAVHJO010000001">
    <property type="protein sequence ID" value="KAK6543670.1"/>
    <property type="molecule type" value="Genomic_DNA"/>
</dbReference>
<protein>
    <recommendedName>
        <fullName evidence="5">GLEYA adhesin domain-containing protein</fullName>
    </recommendedName>
</protein>
<name>A0AAV9XNH0_9PEZI</name>
<evidence type="ECO:0000313" key="4">
    <source>
        <dbReference type="Proteomes" id="UP001365542"/>
    </source>
</evidence>
<evidence type="ECO:0000256" key="2">
    <source>
        <dbReference type="SAM" id="SignalP"/>
    </source>
</evidence>
<keyword evidence="4" id="KW-1185">Reference proteome</keyword>
<reference evidence="3 4" key="1">
    <citation type="submission" date="2019-10" db="EMBL/GenBank/DDBJ databases">
        <authorList>
            <person name="Palmer J.M."/>
        </authorList>
    </citation>
    <scope>NUCLEOTIDE SEQUENCE [LARGE SCALE GENOMIC DNA]</scope>
    <source>
        <strain evidence="3 4">TWF694</strain>
    </source>
</reference>
<evidence type="ECO:0000256" key="1">
    <source>
        <dbReference type="SAM" id="MobiDB-lite"/>
    </source>
</evidence>
<comment type="caution">
    <text evidence="3">The sequence shown here is derived from an EMBL/GenBank/DDBJ whole genome shotgun (WGS) entry which is preliminary data.</text>
</comment>
<keyword evidence="2" id="KW-0732">Signal</keyword>
<dbReference type="AlphaFoldDB" id="A0AAV9XNH0"/>